<sequence>MITLEKPGFTRSLKVPGGVIYDATRITSKDQSLVSVDPGREIHALKKGLLWQQRERLFSRWKERYFILTRDYLHCFKRSSSSEKISNMGQFIFKVKLVEVEKVEWVNKKSYSTVALVLQDRDYRILLRTNDGLEDWFELLEECTMTSKERRKALHKFGNNTNLWSTTISSNNYKFNNSNNIDNWLLSRTNPVTLDQSSLSDSVPDLQQHSDQRFRDEQIWRKRTPVPYQQRLSLFTDIDINNCDSSIGTPSVQSTLRGAPYQFNSDIYFLSNTNEKRFTSSAISSNNNNNSNKSAFNAIGSFRNGNMLSPSRYPPERFSGMSSPVSIKYRDRSHSDAYNCKSRNGSNAVNRCSFISQQQANV</sequence>
<dbReference type="PANTHER" id="PTHR12092">
    <property type="entry name" value="PLECKSTRIN"/>
    <property type="match status" value="1"/>
</dbReference>
<protein>
    <recommendedName>
        <fullName evidence="1">PH domain-containing protein</fullName>
    </recommendedName>
</protein>
<feature type="domain" description="PH" evidence="1">
    <location>
        <begin position="43"/>
        <end position="145"/>
    </location>
</feature>
<gene>
    <name evidence="2" type="ORF">V9T40_001048</name>
</gene>
<accession>A0AAN9TE73</accession>
<dbReference type="GO" id="GO:0005886">
    <property type="term" value="C:plasma membrane"/>
    <property type="evidence" value="ECO:0007669"/>
    <property type="project" value="TreeGrafter"/>
</dbReference>
<dbReference type="SUPFAM" id="SSF50729">
    <property type="entry name" value="PH domain-like"/>
    <property type="match status" value="1"/>
</dbReference>
<dbReference type="Proteomes" id="UP001367676">
    <property type="component" value="Unassembled WGS sequence"/>
</dbReference>
<dbReference type="EMBL" id="JBBCAQ010000034">
    <property type="protein sequence ID" value="KAK7580419.1"/>
    <property type="molecule type" value="Genomic_DNA"/>
</dbReference>
<dbReference type="InterPro" id="IPR001849">
    <property type="entry name" value="PH_domain"/>
</dbReference>
<dbReference type="PROSITE" id="PS50003">
    <property type="entry name" value="PH_DOMAIN"/>
    <property type="match status" value="1"/>
</dbReference>
<dbReference type="AlphaFoldDB" id="A0AAN9TE73"/>
<evidence type="ECO:0000259" key="1">
    <source>
        <dbReference type="PROSITE" id="PS50003"/>
    </source>
</evidence>
<evidence type="ECO:0000313" key="2">
    <source>
        <dbReference type="EMBL" id="KAK7580419.1"/>
    </source>
</evidence>
<proteinExistence type="predicted"/>
<name>A0AAN9TE73_9HEMI</name>
<dbReference type="SMART" id="SM00233">
    <property type="entry name" value="PH"/>
    <property type="match status" value="1"/>
</dbReference>
<dbReference type="InterPro" id="IPR011993">
    <property type="entry name" value="PH-like_dom_sf"/>
</dbReference>
<keyword evidence="3" id="KW-1185">Reference proteome</keyword>
<dbReference type="InterPro" id="IPR037370">
    <property type="entry name" value="Pleckstrin"/>
</dbReference>
<dbReference type="FunFam" id="2.30.29.30:FF:000280">
    <property type="entry name" value="Uncharacterized protein, isoform B"/>
    <property type="match status" value="1"/>
</dbReference>
<dbReference type="GO" id="GO:0030036">
    <property type="term" value="P:actin cytoskeleton organization"/>
    <property type="evidence" value="ECO:0007669"/>
    <property type="project" value="TreeGrafter"/>
</dbReference>
<dbReference type="PANTHER" id="PTHR12092:SF16">
    <property type="entry name" value="PH DOMAIN-CONTAINING PROTEIN"/>
    <property type="match status" value="1"/>
</dbReference>
<comment type="caution">
    <text evidence="2">The sequence shown here is derived from an EMBL/GenBank/DDBJ whole genome shotgun (WGS) entry which is preliminary data.</text>
</comment>
<dbReference type="CDD" id="cd00821">
    <property type="entry name" value="PH"/>
    <property type="match status" value="1"/>
</dbReference>
<reference evidence="2 3" key="1">
    <citation type="submission" date="2024-03" db="EMBL/GenBank/DDBJ databases">
        <title>Adaptation during the transition from Ophiocordyceps entomopathogen to insect associate is accompanied by gene loss and intensified selection.</title>
        <authorList>
            <person name="Ward C.M."/>
            <person name="Onetto C.A."/>
            <person name="Borneman A.R."/>
        </authorList>
    </citation>
    <scope>NUCLEOTIDE SEQUENCE [LARGE SCALE GENOMIC DNA]</scope>
    <source>
        <strain evidence="2">AWRI1</strain>
        <tissue evidence="2">Single Adult Female</tissue>
    </source>
</reference>
<organism evidence="2 3">
    <name type="scientific">Parthenolecanium corni</name>
    <dbReference type="NCBI Taxonomy" id="536013"/>
    <lineage>
        <taxon>Eukaryota</taxon>
        <taxon>Metazoa</taxon>
        <taxon>Ecdysozoa</taxon>
        <taxon>Arthropoda</taxon>
        <taxon>Hexapoda</taxon>
        <taxon>Insecta</taxon>
        <taxon>Pterygota</taxon>
        <taxon>Neoptera</taxon>
        <taxon>Paraneoptera</taxon>
        <taxon>Hemiptera</taxon>
        <taxon>Sternorrhyncha</taxon>
        <taxon>Coccoidea</taxon>
        <taxon>Coccidae</taxon>
        <taxon>Parthenolecanium</taxon>
    </lineage>
</organism>
<dbReference type="Gene3D" id="2.30.29.30">
    <property type="entry name" value="Pleckstrin-homology domain (PH domain)/Phosphotyrosine-binding domain (PTB)"/>
    <property type="match status" value="1"/>
</dbReference>
<evidence type="ECO:0000313" key="3">
    <source>
        <dbReference type="Proteomes" id="UP001367676"/>
    </source>
</evidence>
<dbReference type="Pfam" id="PF00169">
    <property type="entry name" value="PH"/>
    <property type="match status" value="1"/>
</dbReference>